<keyword evidence="3" id="KW-1185">Reference proteome</keyword>
<evidence type="ECO:0000313" key="2">
    <source>
        <dbReference type="EMBL" id="GAA0858954.1"/>
    </source>
</evidence>
<reference evidence="2 3" key="1">
    <citation type="journal article" date="2019" name="Int. J. Syst. Evol. Microbiol.">
        <title>The Global Catalogue of Microorganisms (GCM) 10K type strain sequencing project: providing services to taxonomists for standard genome sequencing and annotation.</title>
        <authorList>
            <consortium name="The Broad Institute Genomics Platform"/>
            <consortium name="The Broad Institute Genome Sequencing Center for Infectious Disease"/>
            <person name="Wu L."/>
            <person name="Ma J."/>
        </authorList>
    </citation>
    <scope>NUCLEOTIDE SEQUENCE [LARGE SCALE GENOMIC DNA]</scope>
    <source>
        <strain evidence="2 3">JCM 15896</strain>
    </source>
</reference>
<organism evidence="2 3">
    <name type="scientific">Aliiglaciecola litoralis</name>
    <dbReference type="NCBI Taxonomy" id="582857"/>
    <lineage>
        <taxon>Bacteria</taxon>
        <taxon>Pseudomonadati</taxon>
        <taxon>Pseudomonadota</taxon>
        <taxon>Gammaproteobacteria</taxon>
        <taxon>Alteromonadales</taxon>
        <taxon>Alteromonadaceae</taxon>
        <taxon>Aliiglaciecola</taxon>
    </lineage>
</organism>
<proteinExistence type="predicted"/>
<comment type="caution">
    <text evidence="2">The sequence shown here is derived from an EMBL/GenBank/DDBJ whole genome shotgun (WGS) entry which is preliminary data.</text>
</comment>
<keyword evidence="1" id="KW-1133">Transmembrane helix</keyword>
<keyword evidence="1" id="KW-0472">Membrane</keyword>
<feature type="transmembrane region" description="Helical" evidence="1">
    <location>
        <begin position="20"/>
        <end position="37"/>
    </location>
</feature>
<dbReference type="RefSeq" id="WP_343861509.1">
    <property type="nucleotide sequence ID" value="NZ_BAAAFD010000010.1"/>
</dbReference>
<sequence length="97" mass="11366">MTPLFNEQKETRMLSFYSRIYQSLCLLSMVFCIYQLANGEIRQAVGALIGTLLILWFCLNPDMHRVSKWQNFEFKNTRYNGLLIFSIAALVAFNLYL</sequence>
<feature type="transmembrane region" description="Helical" evidence="1">
    <location>
        <begin position="43"/>
        <end position="59"/>
    </location>
</feature>
<evidence type="ECO:0000256" key="1">
    <source>
        <dbReference type="SAM" id="Phobius"/>
    </source>
</evidence>
<name>A0ABN1LQL8_9ALTE</name>
<dbReference type="EMBL" id="BAAAFD010000010">
    <property type="protein sequence ID" value="GAA0858954.1"/>
    <property type="molecule type" value="Genomic_DNA"/>
</dbReference>
<evidence type="ECO:0000313" key="3">
    <source>
        <dbReference type="Proteomes" id="UP001500359"/>
    </source>
</evidence>
<keyword evidence="1" id="KW-0812">Transmembrane</keyword>
<protein>
    <submittedName>
        <fullName evidence="2">Uncharacterized protein</fullName>
    </submittedName>
</protein>
<accession>A0ABN1LQL8</accession>
<gene>
    <name evidence="2" type="ORF">GCM10009114_30520</name>
</gene>
<dbReference type="Proteomes" id="UP001500359">
    <property type="component" value="Unassembled WGS sequence"/>
</dbReference>
<feature type="transmembrane region" description="Helical" evidence="1">
    <location>
        <begin position="79"/>
        <end position="96"/>
    </location>
</feature>